<keyword evidence="6" id="KW-0732">Signal</keyword>
<evidence type="ECO:0000256" key="6">
    <source>
        <dbReference type="SAM" id="SignalP"/>
    </source>
</evidence>
<dbReference type="Gene3D" id="3.40.50.200">
    <property type="entry name" value="Peptidase S8/S53 domain"/>
    <property type="match status" value="1"/>
</dbReference>
<feature type="active site" description="Charge relay system" evidence="5">
    <location>
        <position position="201"/>
    </location>
</feature>
<dbReference type="PROSITE" id="PS51892">
    <property type="entry name" value="SUBTILASE"/>
    <property type="match status" value="1"/>
</dbReference>
<evidence type="ECO:0000256" key="4">
    <source>
        <dbReference type="ARBA" id="ARBA00022825"/>
    </source>
</evidence>
<name>A0ABW8J1A0_9GAMM</name>
<dbReference type="InterPro" id="IPR050131">
    <property type="entry name" value="Peptidase_S8_subtilisin-like"/>
</dbReference>
<evidence type="ECO:0000256" key="1">
    <source>
        <dbReference type="ARBA" id="ARBA00011073"/>
    </source>
</evidence>
<organism evidence="8 9">
    <name type="scientific">Dyella lipolytica</name>
    <dbReference type="NCBI Taxonomy" id="1867835"/>
    <lineage>
        <taxon>Bacteria</taxon>
        <taxon>Pseudomonadati</taxon>
        <taxon>Pseudomonadota</taxon>
        <taxon>Gammaproteobacteria</taxon>
        <taxon>Lysobacterales</taxon>
        <taxon>Rhodanobacteraceae</taxon>
        <taxon>Dyella</taxon>
    </lineage>
</organism>
<evidence type="ECO:0000256" key="2">
    <source>
        <dbReference type="ARBA" id="ARBA00022670"/>
    </source>
</evidence>
<dbReference type="PROSITE" id="PS51257">
    <property type="entry name" value="PROKAR_LIPOPROTEIN"/>
    <property type="match status" value="1"/>
</dbReference>
<keyword evidence="3 5" id="KW-0378">Hydrolase</keyword>
<dbReference type="RefSeq" id="WP_284395479.1">
    <property type="nucleotide sequence ID" value="NZ_BSNQ01000003.1"/>
</dbReference>
<dbReference type="EMBL" id="JADIKG010000013">
    <property type="protein sequence ID" value="MFK2875370.1"/>
    <property type="molecule type" value="Genomic_DNA"/>
</dbReference>
<evidence type="ECO:0000313" key="8">
    <source>
        <dbReference type="EMBL" id="MFK2875370.1"/>
    </source>
</evidence>
<dbReference type="InterPro" id="IPR022398">
    <property type="entry name" value="Peptidase_S8_His-AS"/>
</dbReference>
<reference evidence="8 9" key="1">
    <citation type="submission" date="2020-10" db="EMBL/GenBank/DDBJ databases">
        <title>Phylogeny of dyella-like bacteria.</title>
        <authorList>
            <person name="Fu J."/>
        </authorList>
    </citation>
    <scope>NUCLEOTIDE SEQUENCE [LARGE SCALE GENOMIC DNA]</scope>
    <source>
        <strain evidence="8 9">DHOB07</strain>
    </source>
</reference>
<feature type="signal peptide" evidence="6">
    <location>
        <begin position="1"/>
        <end position="22"/>
    </location>
</feature>
<dbReference type="PANTHER" id="PTHR43806">
    <property type="entry name" value="PEPTIDASE S8"/>
    <property type="match status" value="1"/>
</dbReference>
<dbReference type="InterPro" id="IPR015500">
    <property type="entry name" value="Peptidase_S8_subtilisin-rel"/>
</dbReference>
<dbReference type="SUPFAM" id="SSF52743">
    <property type="entry name" value="Subtilisin-like"/>
    <property type="match status" value="1"/>
</dbReference>
<feature type="domain" description="Peptidase S8/S53" evidence="7">
    <location>
        <begin position="161"/>
        <end position="382"/>
    </location>
</feature>
<evidence type="ECO:0000256" key="3">
    <source>
        <dbReference type="ARBA" id="ARBA00022801"/>
    </source>
</evidence>
<dbReference type="PANTHER" id="PTHR43806:SF11">
    <property type="entry name" value="CEREVISIN-RELATED"/>
    <property type="match status" value="1"/>
</dbReference>
<dbReference type="InterPro" id="IPR000209">
    <property type="entry name" value="Peptidase_S8/S53_dom"/>
</dbReference>
<sequence>MIRSWPSVIVLCVLGLSGCASVRSTAPVARYETGAEQSQVLVMLRVAPPHLRAADGYVGNYAATPDETARKHVARQLAHEYGLQLVSGWPMPALGLDCFVMRAAPGLSTQQITQTLSQDSRVESVEPMQLFHVLGKGDPLYRLQPTATQWHLAELHATTTGRNVTIAELDSGVDTSNPDLTGQVTQTRNFVDDGVYRAEMHGTEVAGIIVAREGNGVGIAGVAPDARLLALRACWQSSPDNAAATCSSFTLAKALQYALDSRAKIFNLSLAGPHDRLLERLLDIALSRDITVVGAVDEAATDGGFPASYPGVLAVADERAQSLVISDALRAPGEDIPTTQPGARWNFVTGSSFSAAEVSGLVALVRQLSPDITPAQLRDSLNAKTALGLVAMRPAMIDACAAVARVSGSCTCNCATANASISVPRR</sequence>
<keyword evidence="9" id="KW-1185">Reference proteome</keyword>
<dbReference type="Pfam" id="PF00082">
    <property type="entry name" value="Peptidase_S8"/>
    <property type="match status" value="1"/>
</dbReference>
<dbReference type="Proteomes" id="UP001620405">
    <property type="component" value="Unassembled WGS sequence"/>
</dbReference>
<evidence type="ECO:0000259" key="7">
    <source>
        <dbReference type="Pfam" id="PF00082"/>
    </source>
</evidence>
<feature type="active site" description="Charge relay system" evidence="5">
    <location>
        <position position="352"/>
    </location>
</feature>
<feature type="chain" id="PRO_5046914002" evidence="6">
    <location>
        <begin position="23"/>
        <end position="426"/>
    </location>
</feature>
<dbReference type="InterPro" id="IPR036852">
    <property type="entry name" value="Peptidase_S8/S53_dom_sf"/>
</dbReference>
<dbReference type="PRINTS" id="PR00723">
    <property type="entry name" value="SUBTILISIN"/>
</dbReference>
<comment type="caution">
    <text evidence="8">The sequence shown here is derived from an EMBL/GenBank/DDBJ whole genome shotgun (WGS) entry which is preliminary data.</text>
</comment>
<keyword evidence="2 5" id="KW-0645">Protease</keyword>
<comment type="similarity">
    <text evidence="1 5">Belongs to the peptidase S8 family.</text>
</comment>
<feature type="active site" description="Charge relay system" evidence="5">
    <location>
        <position position="170"/>
    </location>
</feature>
<dbReference type="PROSITE" id="PS00137">
    <property type="entry name" value="SUBTILASE_HIS"/>
    <property type="match status" value="1"/>
</dbReference>
<gene>
    <name evidence="8" type="ORF">ISP13_17720</name>
</gene>
<keyword evidence="4 5" id="KW-0720">Serine protease</keyword>
<proteinExistence type="inferred from homology"/>
<protein>
    <submittedName>
        <fullName evidence="8">S8 family serine peptidase</fullName>
    </submittedName>
</protein>
<evidence type="ECO:0000313" key="9">
    <source>
        <dbReference type="Proteomes" id="UP001620405"/>
    </source>
</evidence>
<accession>A0ABW8J1A0</accession>
<evidence type="ECO:0000256" key="5">
    <source>
        <dbReference type="PROSITE-ProRule" id="PRU01240"/>
    </source>
</evidence>